<dbReference type="GO" id="GO:0015074">
    <property type="term" value="P:DNA integration"/>
    <property type="evidence" value="ECO:0007669"/>
    <property type="project" value="UniProtKB-KW"/>
</dbReference>
<comment type="caution">
    <text evidence="9">The sequence shown here is derived from an EMBL/GenBank/DDBJ whole genome shotgun (WGS) entry which is preliminary data.</text>
</comment>
<sequence>MDYFNIYREMISLRGLTDHTLTSYSTYIRSYLDYLHSVLHKLPEEVSWDELRDFIRWLQKNRSLSDRTINACISQLRFFTIYVLHKPWDPTQLPIRKFDSYLPFVPTKKEVHTFISTLSDPKPKAMVALMYSAGLRVSEVCNLRYCDIERKTMRIHVARSKSRSDRYAILSQKALDLLTRYWFACGRPCGWLFPKQTDPSRPIDTFYVTRHLRAHEEFLGWEHRFTCHSFRHAFGTHLYENGADLLTIKNLMGHKSLKSTLIYIHLASFQDRHVSSPFDWTGGDSVE</sequence>
<dbReference type="PROSITE" id="PS51898">
    <property type="entry name" value="TYR_RECOMBINASE"/>
    <property type="match status" value="1"/>
</dbReference>
<dbReference type="Gene3D" id="1.10.443.10">
    <property type="entry name" value="Intergrase catalytic core"/>
    <property type="match status" value="1"/>
</dbReference>
<dbReference type="InterPro" id="IPR044068">
    <property type="entry name" value="CB"/>
</dbReference>
<comment type="function">
    <text evidence="1">Site-specific tyrosine recombinase, which acts by catalyzing the cutting and rejoining of the recombining DNA molecules.</text>
</comment>
<proteinExistence type="inferred from homology"/>
<evidence type="ECO:0000256" key="3">
    <source>
        <dbReference type="ARBA" id="ARBA00022908"/>
    </source>
</evidence>
<evidence type="ECO:0000256" key="2">
    <source>
        <dbReference type="ARBA" id="ARBA00008857"/>
    </source>
</evidence>
<dbReference type="InterPro" id="IPR002104">
    <property type="entry name" value="Integrase_catalytic"/>
</dbReference>
<dbReference type="PANTHER" id="PTHR30349:SF41">
    <property type="entry name" value="INTEGRASE_RECOMBINASE PROTEIN MJ0367-RELATED"/>
    <property type="match status" value="1"/>
</dbReference>
<dbReference type="InterPro" id="IPR050090">
    <property type="entry name" value="Tyrosine_recombinase_XerCD"/>
</dbReference>
<name>A0A9D2QWU2_9FIRM</name>
<dbReference type="Pfam" id="PF13495">
    <property type="entry name" value="Phage_int_SAM_4"/>
    <property type="match status" value="1"/>
</dbReference>
<protein>
    <submittedName>
        <fullName evidence="9">Site-specific integrase</fullName>
    </submittedName>
</protein>
<accession>A0A9D2QWU2</accession>
<evidence type="ECO:0000256" key="4">
    <source>
        <dbReference type="ARBA" id="ARBA00023125"/>
    </source>
</evidence>
<evidence type="ECO:0000259" key="7">
    <source>
        <dbReference type="PROSITE" id="PS51898"/>
    </source>
</evidence>
<dbReference type="SUPFAM" id="SSF56349">
    <property type="entry name" value="DNA breaking-rejoining enzymes"/>
    <property type="match status" value="1"/>
</dbReference>
<keyword evidence="5" id="KW-0233">DNA recombination</keyword>
<comment type="similarity">
    <text evidence="2">Belongs to the 'phage' integrase family.</text>
</comment>
<dbReference type="InterPro" id="IPR004107">
    <property type="entry name" value="Integrase_SAM-like_N"/>
</dbReference>
<dbReference type="PROSITE" id="PS51900">
    <property type="entry name" value="CB"/>
    <property type="match status" value="1"/>
</dbReference>
<gene>
    <name evidence="9" type="ORF">H9914_14225</name>
</gene>
<dbReference type="GO" id="GO:0003677">
    <property type="term" value="F:DNA binding"/>
    <property type="evidence" value="ECO:0007669"/>
    <property type="project" value="UniProtKB-UniRule"/>
</dbReference>
<dbReference type="InterPro" id="IPR010998">
    <property type="entry name" value="Integrase_recombinase_N"/>
</dbReference>
<keyword evidence="4 6" id="KW-0238">DNA-binding</keyword>
<evidence type="ECO:0000313" key="9">
    <source>
        <dbReference type="EMBL" id="HJD30129.1"/>
    </source>
</evidence>
<dbReference type="AlphaFoldDB" id="A0A9D2QWU2"/>
<dbReference type="InterPro" id="IPR013762">
    <property type="entry name" value="Integrase-like_cat_sf"/>
</dbReference>
<dbReference type="Proteomes" id="UP000823892">
    <property type="component" value="Unassembled WGS sequence"/>
</dbReference>
<dbReference type="EMBL" id="DWUY01000311">
    <property type="protein sequence ID" value="HJD30129.1"/>
    <property type="molecule type" value="Genomic_DNA"/>
</dbReference>
<evidence type="ECO:0000256" key="5">
    <source>
        <dbReference type="ARBA" id="ARBA00023172"/>
    </source>
</evidence>
<evidence type="ECO:0000256" key="6">
    <source>
        <dbReference type="PROSITE-ProRule" id="PRU01248"/>
    </source>
</evidence>
<evidence type="ECO:0000259" key="8">
    <source>
        <dbReference type="PROSITE" id="PS51900"/>
    </source>
</evidence>
<reference evidence="9" key="2">
    <citation type="submission" date="2021-04" db="EMBL/GenBank/DDBJ databases">
        <authorList>
            <person name="Gilroy R."/>
        </authorList>
    </citation>
    <scope>NUCLEOTIDE SEQUENCE</scope>
    <source>
        <strain evidence="9">ChiBcec6-4105</strain>
    </source>
</reference>
<evidence type="ECO:0000313" key="10">
    <source>
        <dbReference type="Proteomes" id="UP000823892"/>
    </source>
</evidence>
<dbReference type="PANTHER" id="PTHR30349">
    <property type="entry name" value="PHAGE INTEGRASE-RELATED"/>
    <property type="match status" value="1"/>
</dbReference>
<keyword evidence="3" id="KW-0229">DNA integration</keyword>
<feature type="domain" description="Core-binding (CB)" evidence="8">
    <location>
        <begin position="1"/>
        <end position="84"/>
    </location>
</feature>
<feature type="domain" description="Tyr recombinase" evidence="7">
    <location>
        <begin position="101"/>
        <end position="276"/>
    </location>
</feature>
<dbReference type="GO" id="GO:0006310">
    <property type="term" value="P:DNA recombination"/>
    <property type="evidence" value="ECO:0007669"/>
    <property type="project" value="UniProtKB-KW"/>
</dbReference>
<dbReference type="Pfam" id="PF00589">
    <property type="entry name" value="Phage_integrase"/>
    <property type="match status" value="1"/>
</dbReference>
<reference evidence="9" key="1">
    <citation type="journal article" date="2021" name="PeerJ">
        <title>Extensive microbial diversity within the chicken gut microbiome revealed by metagenomics and culture.</title>
        <authorList>
            <person name="Gilroy R."/>
            <person name="Ravi A."/>
            <person name="Getino M."/>
            <person name="Pursley I."/>
            <person name="Horton D.L."/>
            <person name="Alikhan N.F."/>
            <person name="Baker D."/>
            <person name="Gharbi K."/>
            <person name="Hall N."/>
            <person name="Watson M."/>
            <person name="Adriaenssens E.M."/>
            <person name="Foster-Nyarko E."/>
            <person name="Jarju S."/>
            <person name="Secka A."/>
            <person name="Antonio M."/>
            <person name="Oren A."/>
            <person name="Chaudhuri R.R."/>
            <person name="La Ragione R."/>
            <person name="Hildebrand F."/>
            <person name="Pallen M.J."/>
        </authorList>
    </citation>
    <scope>NUCLEOTIDE SEQUENCE</scope>
    <source>
        <strain evidence="9">ChiBcec6-4105</strain>
    </source>
</reference>
<dbReference type="Gene3D" id="1.10.150.130">
    <property type="match status" value="1"/>
</dbReference>
<evidence type="ECO:0000256" key="1">
    <source>
        <dbReference type="ARBA" id="ARBA00003283"/>
    </source>
</evidence>
<organism evidence="9 10">
    <name type="scientific">Candidatus Blautia avicola</name>
    <dbReference type="NCBI Taxonomy" id="2838483"/>
    <lineage>
        <taxon>Bacteria</taxon>
        <taxon>Bacillati</taxon>
        <taxon>Bacillota</taxon>
        <taxon>Clostridia</taxon>
        <taxon>Lachnospirales</taxon>
        <taxon>Lachnospiraceae</taxon>
        <taxon>Blautia</taxon>
    </lineage>
</organism>
<dbReference type="InterPro" id="IPR011010">
    <property type="entry name" value="DNA_brk_join_enz"/>
</dbReference>